<sequence>MTLAMEPDFSPTPLKHRNTFYGGKDDPTLQAARDASSSQHSFWKRIRKDLTKSDIKRVDAVVQSYEDKHTIEGLESLLGEYLPATEDEVSKLYDRRNQGGKAVSAEIQKFCKTFGDFLNCYSQVIELVKSADNQLGGVAVQTLSLFLIIAVNKSAKEELIESALLKIKHNFPRLKDLRTWYPTKKMQELIAQVYKSVLAFLQKAIDYYKRSAWTRVWKAVSEPPQLGVQLAVDRILDELAEVREERDTLLSGRIHKLERTMGEVSNKLDGQQHMLQAEQLQRNKMQEELHNVQSSATATAKDVGQIKRNQSEDLLSNLQERLNPDQFDCDDHLTEYRSQLKYTFRKRAAIFGLDQISSHEAYQKWETSKGSSTLVLRGRTTTRTALSWLSQAAVELIDELKQDRHEDKDTAVVYHFCKREGMPEDDHMHTTITRLLHQLLKLRPSILHNRSTYASFSDKLEDPSWQKRQVKEASSLFAAALKEFRTAYIIIDRPEMCTGGSNGLAKLLEKVADEIEGECRVRFLLIVDKDECDEADLDDWKEKVGDGAFAVIDDLDQR</sequence>
<evidence type="ECO:0000313" key="6">
    <source>
        <dbReference type="EMBL" id="KAF2107680.1"/>
    </source>
</evidence>
<dbReference type="InterPro" id="IPR056884">
    <property type="entry name" value="NPHP3-like_N"/>
</dbReference>
<keyword evidence="7" id="KW-1185">Reference proteome</keyword>
<feature type="coiled-coil region" evidence="2">
    <location>
        <begin position="268"/>
        <end position="295"/>
    </location>
</feature>
<evidence type="ECO:0000313" key="7">
    <source>
        <dbReference type="Proteomes" id="UP000799770"/>
    </source>
</evidence>
<name>A0A6A5YL50_9PLEO</name>
<evidence type="ECO:0000259" key="4">
    <source>
        <dbReference type="Pfam" id="PF24809"/>
    </source>
</evidence>
<dbReference type="Pfam" id="PF24809">
    <property type="entry name" value="DUF7708"/>
    <property type="match status" value="1"/>
</dbReference>
<evidence type="ECO:0000259" key="5">
    <source>
        <dbReference type="Pfam" id="PF24883"/>
    </source>
</evidence>
<feature type="region of interest" description="Disordered" evidence="3">
    <location>
        <begin position="1"/>
        <end position="27"/>
    </location>
</feature>
<proteinExistence type="predicted"/>
<reference evidence="6" key="1">
    <citation type="journal article" date="2020" name="Stud. Mycol.">
        <title>101 Dothideomycetes genomes: a test case for predicting lifestyles and emergence of pathogens.</title>
        <authorList>
            <person name="Haridas S."/>
            <person name="Albert R."/>
            <person name="Binder M."/>
            <person name="Bloem J."/>
            <person name="Labutti K."/>
            <person name="Salamov A."/>
            <person name="Andreopoulos B."/>
            <person name="Baker S."/>
            <person name="Barry K."/>
            <person name="Bills G."/>
            <person name="Bluhm B."/>
            <person name="Cannon C."/>
            <person name="Castanera R."/>
            <person name="Culley D."/>
            <person name="Daum C."/>
            <person name="Ezra D."/>
            <person name="Gonzalez J."/>
            <person name="Henrissat B."/>
            <person name="Kuo A."/>
            <person name="Liang C."/>
            <person name="Lipzen A."/>
            <person name="Lutzoni F."/>
            <person name="Magnuson J."/>
            <person name="Mondo S."/>
            <person name="Nolan M."/>
            <person name="Ohm R."/>
            <person name="Pangilinan J."/>
            <person name="Park H.-J."/>
            <person name="Ramirez L."/>
            <person name="Alfaro M."/>
            <person name="Sun H."/>
            <person name="Tritt A."/>
            <person name="Yoshinaga Y."/>
            <person name="Zwiers L.-H."/>
            <person name="Turgeon B."/>
            <person name="Goodwin S."/>
            <person name="Spatafora J."/>
            <person name="Crous P."/>
            <person name="Grigoriev I."/>
        </authorList>
    </citation>
    <scope>NUCLEOTIDE SEQUENCE</scope>
    <source>
        <strain evidence="6">CBS 627.86</strain>
    </source>
</reference>
<evidence type="ECO:0008006" key="8">
    <source>
        <dbReference type="Google" id="ProtNLM"/>
    </source>
</evidence>
<feature type="domain" description="Nephrocystin 3-like N-terminal" evidence="5">
    <location>
        <begin position="356"/>
        <end position="524"/>
    </location>
</feature>
<keyword evidence="2" id="KW-0175">Coiled coil</keyword>
<evidence type="ECO:0000256" key="2">
    <source>
        <dbReference type="SAM" id="Coils"/>
    </source>
</evidence>
<evidence type="ECO:0000256" key="3">
    <source>
        <dbReference type="SAM" id="MobiDB-lite"/>
    </source>
</evidence>
<dbReference type="Proteomes" id="UP000799770">
    <property type="component" value="Unassembled WGS sequence"/>
</dbReference>
<dbReference type="EMBL" id="ML977352">
    <property type="protein sequence ID" value="KAF2107680.1"/>
    <property type="molecule type" value="Genomic_DNA"/>
</dbReference>
<dbReference type="AlphaFoldDB" id="A0A6A5YL50"/>
<feature type="domain" description="DUF7708" evidence="4">
    <location>
        <begin position="109"/>
        <end position="248"/>
    </location>
</feature>
<dbReference type="OrthoDB" id="5389929at2759"/>
<protein>
    <recommendedName>
        <fullName evidence="8">Fungal STAND N-terminal Goodbye domain-containing protein</fullName>
    </recommendedName>
</protein>
<organism evidence="6 7">
    <name type="scientific">Lophiotrema nucula</name>
    <dbReference type="NCBI Taxonomy" id="690887"/>
    <lineage>
        <taxon>Eukaryota</taxon>
        <taxon>Fungi</taxon>
        <taxon>Dikarya</taxon>
        <taxon>Ascomycota</taxon>
        <taxon>Pezizomycotina</taxon>
        <taxon>Dothideomycetes</taxon>
        <taxon>Pleosporomycetidae</taxon>
        <taxon>Pleosporales</taxon>
        <taxon>Lophiotremataceae</taxon>
        <taxon>Lophiotrema</taxon>
    </lineage>
</organism>
<accession>A0A6A5YL50</accession>
<gene>
    <name evidence="6" type="ORF">BDV96DRAFT_693181</name>
</gene>
<keyword evidence="1" id="KW-0677">Repeat</keyword>
<dbReference type="Pfam" id="PF24883">
    <property type="entry name" value="NPHP3_N"/>
    <property type="match status" value="1"/>
</dbReference>
<dbReference type="InterPro" id="IPR056125">
    <property type="entry name" value="DUF7708"/>
</dbReference>
<evidence type="ECO:0000256" key="1">
    <source>
        <dbReference type="ARBA" id="ARBA00022737"/>
    </source>
</evidence>